<evidence type="ECO:0000259" key="1">
    <source>
        <dbReference type="Pfam" id="PF14856"/>
    </source>
</evidence>
<sequence length="222" mass="24043">MTLGSINFNAPAASVPTCSKNSRSVRHQPIIPSTPLRLLELSRVIMKLLLLHYAAVLASSGLVPASPRPVIDSVLPAEPRPYSRAAVLEKRDEAAVLEKRSEADGATLTLSKRGNSCGDSSFTNQGSDVSPLASDCEQLSWNIRRGGTWIISGSHRTLARYQSCRFGAEGEGWYTYVGHEDIMDLIGSSIKKFKRRDGRVGAKGSMPCEGNDGGGPVRWKIF</sequence>
<feature type="domain" description="Ecp2 effector protein-like" evidence="1">
    <location>
        <begin position="117"/>
        <end position="208"/>
    </location>
</feature>
<gene>
    <name evidence="2" type="ORF">G6O67_006639</name>
</gene>
<accession>A0A8H4LVY2</accession>
<comment type="caution">
    <text evidence="2">The sequence shown here is derived from an EMBL/GenBank/DDBJ whole genome shotgun (WGS) entry which is preliminary data.</text>
</comment>
<organism evidence="2 3">
    <name type="scientific">Ophiocordyceps sinensis</name>
    <dbReference type="NCBI Taxonomy" id="72228"/>
    <lineage>
        <taxon>Eukaryota</taxon>
        <taxon>Fungi</taxon>
        <taxon>Dikarya</taxon>
        <taxon>Ascomycota</taxon>
        <taxon>Pezizomycotina</taxon>
        <taxon>Sordariomycetes</taxon>
        <taxon>Hypocreomycetidae</taxon>
        <taxon>Hypocreales</taxon>
        <taxon>Ophiocordycipitaceae</taxon>
        <taxon>Ophiocordyceps</taxon>
    </lineage>
</organism>
<dbReference type="EMBL" id="JAAVMX010000007">
    <property type="protein sequence ID" value="KAF4506569.1"/>
    <property type="molecule type" value="Genomic_DNA"/>
</dbReference>
<dbReference type="AlphaFoldDB" id="A0A8H4LVY2"/>
<name>A0A8H4LVY2_9HYPO</name>
<dbReference type="OrthoDB" id="73875at2759"/>
<dbReference type="Proteomes" id="UP000557566">
    <property type="component" value="Unassembled WGS sequence"/>
</dbReference>
<keyword evidence="3" id="KW-1185">Reference proteome</keyword>
<evidence type="ECO:0000313" key="2">
    <source>
        <dbReference type="EMBL" id="KAF4506569.1"/>
    </source>
</evidence>
<dbReference type="InterPro" id="IPR029226">
    <property type="entry name" value="Ecp2-like"/>
</dbReference>
<protein>
    <recommendedName>
        <fullName evidence="1">Ecp2 effector protein-like domain-containing protein</fullName>
    </recommendedName>
</protein>
<proteinExistence type="predicted"/>
<evidence type="ECO:0000313" key="3">
    <source>
        <dbReference type="Proteomes" id="UP000557566"/>
    </source>
</evidence>
<reference evidence="2 3" key="1">
    <citation type="journal article" date="2020" name="Genome Biol. Evol.">
        <title>A new high-quality draft genome assembly of the Chinese cordyceps Ophiocordyceps sinensis.</title>
        <authorList>
            <person name="Shu R."/>
            <person name="Zhang J."/>
            <person name="Meng Q."/>
            <person name="Zhang H."/>
            <person name="Zhou G."/>
            <person name="Li M."/>
            <person name="Wu P."/>
            <person name="Zhao Y."/>
            <person name="Chen C."/>
            <person name="Qin Q."/>
        </authorList>
    </citation>
    <scope>NUCLEOTIDE SEQUENCE [LARGE SCALE GENOMIC DNA]</scope>
    <source>
        <strain evidence="2 3">IOZ07</strain>
    </source>
</reference>
<dbReference type="Pfam" id="PF14856">
    <property type="entry name" value="Hce2"/>
    <property type="match status" value="1"/>
</dbReference>